<dbReference type="EMBL" id="BOOU01000044">
    <property type="protein sequence ID" value="GII78096.1"/>
    <property type="molecule type" value="Genomic_DNA"/>
</dbReference>
<dbReference type="RefSeq" id="WP_203985193.1">
    <property type="nucleotide sequence ID" value="NZ_BOOU01000044.1"/>
</dbReference>
<accession>A0A919R1M9</accession>
<keyword evidence="3" id="KW-1185">Reference proteome</keyword>
<evidence type="ECO:0000256" key="1">
    <source>
        <dbReference type="SAM" id="SignalP"/>
    </source>
</evidence>
<comment type="caution">
    <text evidence="2">The sequence shown here is derived from an EMBL/GenBank/DDBJ whole genome shotgun (WGS) entry which is preliminary data.</text>
</comment>
<name>A0A919R1M9_9ACTN</name>
<evidence type="ECO:0000313" key="3">
    <source>
        <dbReference type="Proteomes" id="UP000655287"/>
    </source>
</evidence>
<feature type="chain" id="PRO_5037517757" description="Secreted protein" evidence="1">
    <location>
        <begin position="35"/>
        <end position="160"/>
    </location>
</feature>
<reference evidence="2" key="1">
    <citation type="submission" date="2021-01" db="EMBL/GenBank/DDBJ databases">
        <title>Whole genome shotgun sequence of Sphaerisporangium rufum NBRC 109079.</title>
        <authorList>
            <person name="Komaki H."/>
            <person name="Tamura T."/>
        </authorList>
    </citation>
    <scope>NUCLEOTIDE SEQUENCE</scope>
    <source>
        <strain evidence="2">NBRC 109079</strain>
    </source>
</reference>
<organism evidence="2 3">
    <name type="scientific">Sphaerisporangium rufum</name>
    <dbReference type="NCBI Taxonomy" id="1381558"/>
    <lineage>
        <taxon>Bacteria</taxon>
        <taxon>Bacillati</taxon>
        <taxon>Actinomycetota</taxon>
        <taxon>Actinomycetes</taxon>
        <taxon>Streptosporangiales</taxon>
        <taxon>Streptosporangiaceae</taxon>
        <taxon>Sphaerisporangium</taxon>
    </lineage>
</organism>
<gene>
    <name evidence="2" type="ORF">Sru01_30780</name>
</gene>
<protein>
    <recommendedName>
        <fullName evidence="4">Secreted protein</fullName>
    </recommendedName>
</protein>
<dbReference type="Proteomes" id="UP000655287">
    <property type="component" value="Unassembled WGS sequence"/>
</dbReference>
<evidence type="ECO:0000313" key="2">
    <source>
        <dbReference type="EMBL" id="GII78096.1"/>
    </source>
</evidence>
<sequence length="160" mass="16256">MFAVRSFRRVLSLGAALVATGVLGVVTGASPAAATTAVLNATVDCSNVNYSGDTRDWYPSDLRVFTSSPSWSATLPFSALTAVPATHAFQFSQTLPADAGYVGVGALCSGGHQYDFAGSSGLAGIPAGTSVVTAGWSCSTAPVYPGPWMTSCSLQSISYS</sequence>
<evidence type="ECO:0008006" key="4">
    <source>
        <dbReference type="Google" id="ProtNLM"/>
    </source>
</evidence>
<proteinExistence type="predicted"/>
<keyword evidence="1" id="KW-0732">Signal</keyword>
<dbReference type="AlphaFoldDB" id="A0A919R1M9"/>
<feature type="signal peptide" evidence="1">
    <location>
        <begin position="1"/>
        <end position="34"/>
    </location>
</feature>